<evidence type="ECO:0000256" key="5">
    <source>
        <dbReference type="ARBA" id="ARBA00022946"/>
    </source>
</evidence>
<evidence type="ECO:0000256" key="8">
    <source>
        <dbReference type="ARBA" id="ARBA00023128"/>
    </source>
</evidence>
<dbReference type="GO" id="GO:0006123">
    <property type="term" value="P:mitochondrial electron transport, cytochrome c to oxygen"/>
    <property type="evidence" value="ECO:0007669"/>
    <property type="project" value="InterPro"/>
</dbReference>
<keyword evidence="12" id="KW-1185">Reference proteome</keyword>
<accession>A0A653CVI8</accession>
<feature type="transmembrane region" description="Helical" evidence="10">
    <location>
        <begin position="114"/>
        <end position="135"/>
    </location>
</feature>
<protein>
    <recommendedName>
        <fullName evidence="10">Cytochrome c oxidase subunit 4</fullName>
    </recommendedName>
</protein>
<dbReference type="Pfam" id="PF02936">
    <property type="entry name" value="COX4"/>
    <property type="match status" value="1"/>
</dbReference>
<dbReference type="InterPro" id="IPR004203">
    <property type="entry name" value="Cyt_c_oxidase_su4_fam"/>
</dbReference>
<reference evidence="11 12" key="1">
    <citation type="submission" date="2019-01" db="EMBL/GenBank/DDBJ databases">
        <authorList>
            <person name="Sayadi A."/>
        </authorList>
    </citation>
    <scope>NUCLEOTIDE SEQUENCE [LARGE SCALE GENOMIC DNA]</scope>
</reference>
<dbReference type="UniPathway" id="UPA00705"/>
<dbReference type="GO" id="GO:0045277">
    <property type="term" value="C:respiratory chain complex IV"/>
    <property type="evidence" value="ECO:0007669"/>
    <property type="project" value="InterPro"/>
</dbReference>
<keyword evidence="3 10" id="KW-0812">Transmembrane</keyword>
<dbReference type="PRINTS" id="PR01873">
    <property type="entry name" value="CYTCOXIDASE4"/>
</dbReference>
<keyword evidence="8 10" id="KW-0496">Mitochondrion</keyword>
<evidence type="ECO:0000313" key="12">
    <source>
        <dbReference type="Proteomes" id="UP000410492"/>
    </source>
</evidence>
<keyword evidence="4 10" id="KW-0999">Mitochondrion inner membrane</keyword>
<dbReference type="FunFam" id="1.10.442.10:FF:000001">
    <property type="entry name" value="Cytochrome c oxidase subunit 4 isoform 1"/>
    <property type="match status" value="1"/>
</dbReference>
<dbReference type="PANTHER" id="PTHR10707">
    <property type="entry name" value="CYTOCHROME C OXIDASE SUBUNIT IV"/>
    <property type="match status" value="1"/>
</dbReference>
<evidence type="ECO:0000256" key="7">
    <source>
        <dbReference type="ARBA" id="ARBA00023002"/>
    </source>
</evidence>
<dbReference type="SUPFAM" id="SSF81406">
    <property type="entry name" value="Mitochondrial cytochrome c oxidase subunit IV"/>
    <property type="match status" value="1"/>
</dbReference>
<dbReference type="OrthoDB" id="186013at2759"/>
<evidence type="ECO:0000256" key="10">
    <source>
        <dbReference type="RuleBase" id="RU367145"/>
    </source>
</evidence>
<evidence type="ECO:0000256" key="9">
    <source>
        <dbReference type="ARBA" id="ARBA00023136"/>
    </source>
</evidence>
<organism evidence="11 12">
    <name type="scientific">Callosobruchus maculatus</name>
    <name type="common">Southern cowpea weevil</name>
    <name type="synonym">Pulse bruchid</name>
    <dbReference type="NCBI Taxonomy" id="64391"/>
    <lineage>
        <taxon>Eukaryota</taxon>
        <taxon>Metazoa</taxon>
        <taxon>Ecdysozoa</taxon>
        <taxon>Arthropoda</taxon>
        <taxon>Hexapoda</taxon>
        <taxon>Insecta</taxon>
        <taxon>Pterygota</taxon>
        <taxon>Neoptera</taxon>
        <taxon>Endopterygota</taxon>
        <taxon>Coleoptera</taxon>
        <taxon>Polyphaga</taxon>
        <taxon>Cucujiformia</taxon>
        <taxon>Chrysomeloidea</taxon>
        <taxon>Chrysomelidae</taxon>
        <taxon>Bruchinae</taxon>
        <taxon>Bruchini</taxon>
        <taxon>Callosobruchus</taxon>
    </lineage>
</organism>
<dbReference type="AlphaFoldDB" id="A0A653CVI8"/>
<dbReference type="InterPro" id="IPR036639">
    <property type="entry name" value="Cyt_c_oxidase_su4_sf"/>
</dbReference>
<sequence>MLPQLVNRIKPLRQHRFMGYFHQNRDQYWLDRVGTREMVGFGINGTPCYVDKVDFPFPAIRYKETTPEIQALYEKQKGNWKLLTKEEKKALYRSNFCQTYSEMQAPTGEWMGEIGAALIVSCLGVWIFIAFYLFVIERKKPVSFKPSHKRAQLRRIIEIQADPILGMCADWDYEKMDWKVKRWWYPSNPFVKCLDDE</sequence>
<keyword evidence="7" id="KW-0560">Oxidoreductase</keyword>
<keyword evidence="6 10" id="KW-1133">Transmembrane helix</keyword>
<gene>
    <name evidence="11" type="ORF">CALMAC_LOCUS12232</name>
</gene>
<dbReference type="CDD" id="cd00922">
    <property type="entry name" value="Cyt_c_Oxidase_IV"/>
    <property type="match status" value="1"/>
</dbReference>
<evidence type="ECO:0000313" key="11">
    <source>
        <dbReference type="EMBL" id="VEN51931.1"/>
    </source>
</evidence>
<dbReference type="GO" id="GO:0005743">
    <property type="term" value="C:mitochondrial inner membrane"/>
    <property type="evidence" value="ECO:0007669"/>
    <property type="project" value="UniProtKB-SubCell"/>
</dbReference>
<evidence type="ECO:0000256" key="2">
    <source>
        <dbReference type="ARBA" id="ARBA00008135"/>
    </source>
</evidence>
<name>A0A653CVI8_CALMS</name>
<evidence type="ECO:0000256" key="6">
    <source>
        <dbReference type="ARBA" id="ARBA00022989"/>
    </source>
</evidence>
<comment type="subunit">
    <text evidence="10">Component of the cytochrome c oxidase (complex IV, CIV), a multisubunit enzyme composed of 14 subunits.</text>
</comment>
<evidence type="ECO:0000256" key="3">
    <source>
        <dbReference type="ARBA" id="ARBA00022692"/>
    </source>
</evidence>
<dbReference type="InterPro" id="IPR013288">
    <property type="entry name" value="Cyt_c_oxidase_su4"/>
</dbReference>
<dbReference type="Proteomes" id="UP000410492">
    <property type="component" value="Unassembled WGS sequence"/>
</dbReference>
<comment type="pathway">
    <text evidence="10">Energy metabolism; oxidative phosphorylation.</text>
</comment>
<dbReference type="EMBL" id="CAACVG010009062">
    <property type="protein sequence ID" value="VEN51931.1"/>
    <property type="molecule type" value="Genomic_DNA"/>
</dbReference>
<dbReference type="Gene3D" id="1.10.442.10">
    <property type="entry name" value="Cytochrome c oxidase subunit IV"/>
    <property type="match status" value="1"/>
</dbReference>
<evidence type="ECO:0000256" key="4">
    <source>
        <dbReference type="ARBA" id="ARBA00022792"/>
    </source>
</evidence>
<proteinExistence type="inferred from homology"/>
<comment type="similarity">
    <text evidence="2 10">Belongs to the cytochrome c oxidase IV family.</text>
</comment>
<comment type="function">
    <text evidence="10">Component of the cytochrome c oxidase, the last enzyme in the mitochondrial electron transport chain which drives oxidative phosphorylation.</text>
</comment>
<dbReference type="PANTHER" id="PTHR10707:SF10">
    <property type="entry name" value="CYTOCHROME C OXIDASE SUBUNIT 4"/>
    <property type="match status" value="1"/>
</dbReference>
<dbReference type="GO" id="GO:0016491">
    <property type="term" value="F:oxidoreductase activity"/>
    <property type="evidence" value="ECO:0007669"/>
    <property type="project" value="UniProtKB-KW"/>
</dbReference>
<evidence type="ECO:0000256" key="1">
    <source>
        <dbReference type="ARBA" id="ARBA00004434"/>
    </source>
</evidence>
<keyword evidence="5" id="KW-0809">Transit peptide</keyword>
<comment type="subcellular location">
    <subcellularLocation>
        <location evidence="1 10">Mitochondrion inner membrane</location>
        <topology evidence="1 10">Single-pass membrane protein</topology>
    </subcellularLocation>
</comment>
<keyword evidence="9 10" id="KW-0472">Membrane</keyword>